<accession>A0ABZ2CBP4</accession>
<gene>
    <name evidence="1" type="ORF">R4Z09_20760</name>
</gene>
<evidence type="ECO:0000313" key="1">
    <source>
        <dbReference type="EMBL" id="WVX79701.1"/>
    </source>
</evidence>
<dbReference type="Proteomes" id="UP001357223">
    <property type="component" value="Chromosome"/>
</dbReference>
<evidence type="ECO:0000313" key="2">
    <source>
        <dbReference type="Proteomes" id="UP001357223"/>
    </source>
</evidence>
<dbReference type="EMBL" id="CP137640">
    <property type="protein sequence ID" value="WVX79701.1"/>
    <property type="molecule type" value="Genomic_DNA"/>
</dbReference>
<dbReference type="RefSeq" id="WP_338448633.1">
    <property type="nucleotide sequence ID" value="NZ_CP137640.1"/>
</dbReference>
<organism evidence="1 2">
    <name type="scientific">Niallia oryzisoli</name>
    <dbReference type="NCBI Taxonomy" id="1737571"/>
    <lineage>
        <taxon>Bacteria</taxon>
        <taxon>Bacillati</taxon>
        <taxon>Bacillota</taxon>
        <taxon>Bacilli</taxon>
        <taxon>Bacillales</taxon>
        <taxon>Bacillaceae</taxon>
        <taxon>Niallia</taxon>
    </lineage>
</organism>
<name>A0ABZ2CBP4_9BACI</name>
<reference evidence="1 2" key="1">
    <citation type="submission" date="2023-10" db="EMBL/GenBank/DDBJ databases">
        <title>Niallia locisalis sp.nov. isolated from a salt pond sample.</title>
        <authorList>
            <person name="Li X.-J."/>
            <person name="Dong L."/>
        </authorList>
    </citation>
    <scope>NUCLEOTIDE SEQUENCE [LARGE SCALE GENOMIC DNA]</scope>
    <source>
        <strain evidence="1 2">DSM 29761</strain>
    </source>
</reference>
<sequence length="405" mass="47307">MKRYWKSILLCSLSIIVVGTFYIQSSFADQTNIQIKFDRVKGDENEVKDLILYGDYSVGNLYQSLKITSEETIDQNQQSFLQRMTTGRFAPVFKDLMKEHKGFLRGKELSPANYYENENLLVYAGLKGDSNEYPMRNIKFDIQIFNKKSGKKMVFQSDIPEKEKYSFMNVEDVQVINGELKVMVRGFGIHGGEDLRYYTFNIDEQKLVKDETIVSTQTTEKRWTDIRIIHDYNSIQPQNHYLILTETYEAQRVQENGEMTSYDGEPKLVENEAFVYRIDKNQLKKLEIPDELPQSGESYSIVDSTIFIHNRSANGIEVNQYDMEKEEWENPLTFELPLSANKKDQPYIKFMNGKMYLIRSTSNGHTLFIGDVKTGESLYEGNLNVKNQRDVQKEYQLYFHEVNSL</sequence>
<proteinExistence type="predicted"/>
<keyword evidence="2" id="KW-1185">Reference proteome</keyword>
<protein>
    <submittedName>
        <fullName evidence="1">Uncharacterized protein</fullName>
    </submittedName>
</protein>